<protein>
    <submittedName>
        <fullName evidence="1">Uncharacterized protein</fullName>
    </submittedName>
</protein>
<proteinExistence type="predicted"/>
<organism evidence="1">
    <name type="scientific">uncultured Caudovirales phage</name>
    <dbReference type="NCBI Taxonomy" id="2100421"/>
    <lineage>
        <taxon>Viruses</taxon>
        <taxon>Duplodnaviria</taxon>
        <taxon>Heunggongvirae</taxon>
        <taxon>Uroviricota</taxon>
        <taxon>Caudoviricetes</taxon>
        <taxon>Peduoviridae</taxon>
        <taxon>Maltschvirus</taxon>
        <taxon>Maltschvirus maltsch</taxon>
    </lineage>
</organism>
<sequence length="277" mass="28328">MSNGINSPYGLMVVQSQIGNGGTQKLGKYNIYASANGQNTYAGNIFQGDLVRMSPALDTLANTFAAGTIGTIVAGYTPVAGAAATVITGVPVGIFVGCQFYDANTKVLVNSDYWPAGRQVMAGTAITAFVNDDPEVVFKVQISTSTNNSTIVGLNNVSPYIYQNIFRGQNAFLQVGGVAFTAPVAPNTPANNPATGNTSTGKSAYYLDGSTIAIDALAGAGGIGKEIKILGLASQNLTASSSSGLTPGVNMPFVDVLCKFNVHIHGSTGTPGVKLTA</sequence>
<reference evidence="1" key="1">
    <citation type="submission" date="2020-05" db="EMBL/GenBank/DDBJ databases">
        <authorList>
            <person name="Chiriac C."/>
            <person name="Salcher M."/>
            <person name="Ghai R."/>
            <person name="Kavagutti S V."/>
        </authorList>
    </citation>
    <scope>NUCLEOTIDE SEQUENCE</scope>
</reference>
<evidence type="ECO:0000313" key="1">
    <source>
        <dbReference type="EMBL" id="CAB4198326.1"/>
    </source>
</evidence>
<dbReference type="EMBL" id="LR797257">
    <property type="protein sequence ID" value="CAB4198326.1"/>
    <property type="molecule type" value="Genomic_DNA"/>
</dbReference>
<accession>A0A6J5RW09</accession>
<gene>
    <name evidence="1" type="ORF">UFOVP1311_72</name>
</gene>
<name>A0A6J5RW09_9CAUD</name>